<feature type="compositionally biased region" description="Pro residues" evidence="1">
    <location>
        <begin position="128"/>
        <end position="138"/>
    </location>
</feature>
<evidence type="ECO:0000256" key="1">
    <source>
        <dbReference type="SAM" id="MobiDB-lite"/>
    </source>
</evidence>
<dbReference type="EMBL" id="LGCN01000107">
    <property type="protein sequence ID" value="KOT41398.1"/>
    <property type="molecule type" value="Genomic_DNA"/>
</dbReference>
<feature type="compositionally biased region" description="Low complexity" evidence="1">
    <location>
        <begin position="139"/>
        <end position="157"/>
    </location>
</feature>
<organism evidence="2 3">
    <name type="scientific">Streptomyces caelestis</name>
    <dbReference type="NCBI Taxonomy" id="36816"/>
    <lineage>
        <taxon>Bacteria</taxon>
        <taxon>Bacillati</taxon>
        <taxon>Actinomycetota</taxon>
        <taxon>Actinomycetes</taxon>
        <taxon>Kitasatosporales</taxon>
        <taxon>Streptomycetaceae</taxon>
        <taxon>Streptomyces</taxon>
    </lineage>
</organism>
<comment type="caution">
    <text evidence="2">The sequence shown here is derived from an EMBL/GenBank/DDBJ whole genome shotgun (WGS) entry which is preliminary data.</text>
</comment>
<dbReference type="AlphaFoldDB" id="A0A0M8QKE5"/>
<accession>A0A0M8QKE5</accession>
<proteinExistence type="predicted"/>
<reference evidence="2 3" key="1">
    <citation type="submission" date="2015-07" db="EMBL/GenBank/DDBJ databases">
        <authorList>
            <person name="Noorani M."/>
        </authorList>
    </citation>
    <scope>NUCLEOTIDE SEQUENCE [LARGE SCALE GENOMIC DNA]</scope>
    <source>
        <strain evidence="2 3">NRRL B-24567</strain>
    </source>
</reference>
<dbReference type="PATRIC" id="fig|36816.3.peg.2175"/>
<gene>
    <name evidence="2" type="ORF">ADK41_10080</name>
</gene>
<keyword evidence="3" id="KW-1185">Reference proteome</keyword>
<dbReference type="Proteomes" id="UP000037773">
    <property type="component" value="Unassembled WGS sequence"/>
</dbReference>
<evidence type="ECO:0000313" key="3">
    <source>
        <dbReference type="Proteomes" id="UP000037773"/>
    </source>
</evidence>
<feature type="region of interest" description="Disordered" evidence="1">
    <location>
        <begin position="108"/>
        <end position="166"/>
    </location>
</feature>
<sequence>MAAPARRPAVGRLPEAGAADAGPVPACTSRDEADPVTAGPARRPSSARTVVRATGTDHPEARRAGDLDGDLRVSTASGTASAVERVPHVPGAPHADFFARGGTAVLGVGVRGADRSPSTPERARPKPVRSPRPAPSRPAPATAARPSARSARPVPAHRSGRRRRRS</sequence>
<protein>
    <submittedName>
        <fullName evidence="2">Uncharacterized protein</fullName>
    </submittedName>
</protein>
<feature type="region of interest" description="Disordered" evidence="1">
    <location>
        <begin position="1"/>
        <end position="94"/>
    </location>
</feature>
<name>A0A0M8QKE5_9ACTN</name>
<evidence type="ECO:0000313" key="2">
    <source>
        <dbReference type="EMBL" id="KOT41398.1"/>
    </source>
</evidence>
<feature type="compositionally biased region" description="Basic and acidic residues" evidence="1">
    <location>
        <begin position="55"/>
        <end position="71"/>
    </location>
</feature>